<proteinExistence type="predicted"/>
<protein>
    <submittedName>
        <fullName evidence="1">Uncharacterized protein</fullName>
    </submittedName>
</protein>
<dbReference type="OrthoDB" id="10039931at2759"/>
<dbReference type="Proteomes" id="UP000292052">
    <property type="component" value="Unassembled WGS sequence"/>
</dbReference>
<dbReference type="EMBL" id="QDEB01071468">
    <property type="protein sequence ID" value="RZC35383.1"/>
    <property type="molecule type" value="Genomic_DNA"/>
</dbReference>
<evidence type="ECO:0000313" key="1">
    <source>
        <dbReference type="EMBL" id="RZC35383.1"/>
    </source>
</evidence>
<keyword evidence="2" id="KW-1185">Reference proteome</keyword>
<dbReference type="AlphaFoldDB" id="A0A482VRK9"/>
<reference evidence="1 2" key="1">
    <citation type="submission" date="2017-03" db="EMBL/GenBank/DDBJ databases">
        <title>Genome of the blue death feigning beetle - Asbolus verrucosus.</title>
        <authorList>
            <person name="Rider S.D."/>
        </authorList>
    </citation>
    <scope>NUCLEOTIDE SEQUENCE [LARGE SCALE GENOMIC DNA]</scope>
    <source>
        <strain evidence="1">Butters</strain>
        <tissue evidence="1">Head and leg muscle</tissue>
    </source>
</reference>
<feature type="non-terminal residue" evidence="1">
    <location>
        <position position="1"/>
    </location>
</feature>
<sequence>NDQRSVEYPERTITMADSRLANFSSCCRLCLSDTMDNLKPIFDDNVDDRELQQKISASLGVEVS</sequence>
<organism evidence="1 2">
    <name type="scientific">Asbolus verrucosus</name>
    <name type="common">Desert ironclad beetle</name>
    <dbReference type="NCBI Taxonomy" id="1661398"/>
    <lineage>
        <taxon>Eukaryota</taxon>
        <taxon>Metazoa</taxon>
        <taxon>Ecdysozoa</taxon>
        <taxon>Arthropoda</taxon>
        <taxon>Hexapoda</taxon>
        <taxon>Insecta</taxon>
        <taxon>Pterygota</taxon>
        <taxon>Neoptera</taxon>
        <taxon>Endopterygota</taxon>
        <taxon>Coleoptera</taxon>
        <taxon>Polyphaga</taxon>
        <taxon>Cucujiformia</taxon>
        <taxon>Tenebrionidae</taxon>
        <taxon>Pimeliinae</taxon>
        <taxon>Asbolus</taxon>
    </lineage>
</organism>
<comment type="caution">
    <text evidence="1">The sequence shown here is derived from an EMBL/GenBank/DDBJ whole genome shotgun (WGS) entry which is preliminary data.</text>
</comment>
<gene>
    <name evidence="1" type="ORF">BDFB_002805</name>
</gene>
<name>A0A482VRK9_ASBVE</name>
<accession>A0A482VRK9</accession>
<evidence type="ECO:0000313" key="2">
    <source>
        <dbReference type="Proteomes" id="UP000292052"/>
    </source>
</evidence>